<dbReference type="Proteomes" id="UP000434409">
    <property type="component" value="Unassembled WGS sequence"/>
</dbReference>
<protein>
    <recommendedName>
        <fullName evidence="4">DUF3784 domain-containing protein</fullName>
    </recommendedName>
</protein>
<keyword evidence="1" id="KW-1133">Transmembrane helix</keyword>
<reference evidence="2 3" key="1">
    <citation type="submission" date="2019-08" db="EMBL/GenBank/DDBJ databases">
        <title>In-depth cultivation of the pig gut microbiome towards novel bacterial diversity and tailored functional studies.</title>
        <authorList>
            <person name="Wylensek D."/>
            <person name="Hitch T.C.A."/>
            <person name="Clavel T."/>
        </authorList>
    </citation>
    <scope>NUCLEOTIDE SEQUENCE [LARGE SCALE GENOMIC DNA]</scope>
    <source>
        <strain evidence="2 3">68-1-5</strain>
    </source>
</reference>
<keyword evidence="3" id="KW-1185">Reference proteome</keyword>
<dbReference type="EMBL" id="VULY01000018">
    <property type="protein sequence ID" value="MSR93191.1"/>
    <property type="molecule type" value="Genomic_DNA"/>
</dbReference>
<accession>A0A6N7UR85</accession>
<dbReference type="AlphaFoldDB" id="A0A6N7UR85"/>
<evidence type="ECO:0000313" key="3">
    <source>
        <dbReference type="Proteomes" id="UP000434409"/>
    </source>
</evidence>
<evidence type="ECO:0000313" key="2">
    <source>
        <dbReference type="EMBL" id="MSR93191.1"/>
    </source>
</evidence>
<sequence length="111" mass="12350">MKELYGILAVACSAYWMVSFYNMKFKGRISHSILLPKGTNPDNCRNKEQYIKEMLLPMGGMGVLLLVYGAVELFHAFTGQGGRLLGVMLVLCMVGLGAFTICLGKTNRKYF</sequence>
<proteinExistence type="predicted"/>
<dbReference type="RefSeq" id="WP_154476017.1">
    <property type="nucleotide sequence ID" value="NZ_JAQYBV010000071.1"/>
</dbReference>
<gene>
    <name evidence="2" type="ORF">FYJ34_02570</name>
</gene>
<feature type="transmembrane region" description="Helical" evidence="1">
    <location>
        <begin position="6"/>
        <end position="23"/>
    </location>
</feature>
<comment type="caution">
    <text evidence="2">The sequence shown here is derived from an EMBL/GenBank/DDBJ whole genome shotgun (WGS) entry which is preliminary data.</text>
</comment>
<feature type="transmembrane region" description="Helical" evidence="1">
    <location>
        <begin position="84"/>
        <end position="104"/>
    </location>
</feature>
<evidence type="ECO:0008006" key="4">
    <source>
        <dbReference type="Google" id="ProtNLM"/>
    </source>
</evidence>
<keyword evidence="1" id="KW-0472">Membrane</keyword>
<evidence type="ECO:0000256" key="1">
    <source>
        <dbReference type="SAM" id="Phobius"/>
    </source>
</evidence>
<keyword evidence="1" id="KW-0812">Transmembrane</keyword>
<organism evidence="2 3">
    <name type="scientific">Suipraeoptans intestinalis</name>
    <dbReference type="NCBI Taxonomy" id="2606628"/>
    <lineage>
        <taxon>Bacteria</taxon>
        <taxon>Bacillati</taxon>
        <taxon>Bacillota</taxon>
        <taxon>Clostridia</taxon>
        <taxon>Lachnospirales</taxon>
        <taxon>Lachnospiraceae</taxon>
        <taxon>Suipraeoptans</taxon>
    </lineage>
</organism>
<feature type="transmembrane region" description="Helical" evidence="1">
    <location>
        <begin position="55"/>
        <end position="78"/>
    </location>
</feature>
<name>A0A6N7UR85_9FIRM</name>